<keyword evidence="1" id="KW-0472">Membrane</keyword>
<dbReference type="Proteomes" id="UP000484255">
    <property type="component" value="Unassembled WGS sequence"/>
</dbReference>
<dbReference type="Pfam" id="PF00563">
    <property type="entry name" value="EAL"/>
    <property type="match status" value="1"/>
</dbReference>
<dbReference type="PANTHER" id="PTHR44757">
    <property type="entry name" value="DIGUANYLATE CYCLASE DGCP"/>
    <property type="match status" value="1"/>
</dbReference>
<comment type="caution">
    <text evidence="4">The sequence shown here is derived from an EMBL/GenBank/DDBJ whole genome shotgun (WGS) entry which is preliminary data.</text>
</comment>
<name>A0A7C9TKN2_9BURK</name>
<dbReference type="InterPro" id="IPR043128">
    <property type="entry name" value="Rev_trsase/Diguanyl_cyclase"/>
</dbReference>
<feature type="domain" description="EAL" evidence="2">
    <location>
        <begin position="404"/>
        <end position="654"/>
    </location>
</feature>
<dbReference type="InterPro" id="IPR052155">
    <property type="entry name" value="Biofilm_reg_signaling"/>
</dbReference>
<dbReference type="NCBIfam" id="TIGR00254">
    <property type="entry name" value="GGDEF"/>
    <property type="match status" value="1"/>
</dbReference>
<sequence>MQLPVLLVLAAVVAVLGLGPRAVADRLMAAEGEDAAYDWAQTLVLVVPGLERLFSGRGFGEDTVEHLLVLRDLHDVFRFKFFKPSGELLLSSDNLEALGPVPVEGQSSPAAAGLALRLATQMARQSMEPPSDIAAEVARTRRPIAQMERGGPDRPALYTEAYVPVEHQGQVLGVVEVYVDQTTRTGHIQRAFAWLSVTVGLVMVVLGALGRWLWRQRMARARQDEEQARYLARFDPLSGTLNRSSFNEALTAQVSLSAQGGPGFAVLCVNLDHFKRVNDQFGLAAGDAVLHEVGERLRGLVRHGDQVARLGGDEFAILQSDVKGEEDVGVLAQRIIESLGEPLSLDKGEVPLGCSVGAALWGVDARDVDGLMHKADMALYRAKCDGRGTFSFYDARLDQQLQDRRDLTRDLGQAIAQQQLALHFQPLFCAEDGALTGYEALARWPHPQRGFISPAVFISLAEESGLIEALGGWVLRQACTEAAQWPAPLTVAVNLSAAQFRRGDLVGEVRQCLQETGLPPERLELEVTESLLIGSPEAVADTLKALTGLGVRIAMDDFGTGYSSLAYLWRFPFHKLKIDRAFTQHLENDPKVRVIVRSIISLAHSLDIRVNAEGVETDGQRAALQGLGCDELQGFLLGRPAPVEALTHRARRVVKTVVEPAGA</sequence>
<evidence type="ECO:0000259" key="2">
    <source>
        <dbReference type="PROSITE" id="PS50883"/>
    </source>
</evidence>
<dbReference type="SMART" id="SM00267">
    <property type="entry name" value="GGDEF"/>
    <property type="match status" value="1"/>
</dbReference>
<dbReference type="Gene3D" id="3.30.70.270">
    <property type="match status" value="1"/>
</dbReference>
<dbReference type="InterPro" id="IPR001633">
    <property type="entry name" value="EAL_dom"/>
</dbReference>
<organism evidence="4 5">
    <name type="scientific">Ideonella livida</name>
    <dbReference type="NCBI Taxonomy" id="2707176"/>
    <lineage>
        <taxon>Bacteria</taxon>
        <taxon>Pseudomonadati</taxon>
        <taxon>Pseudomonadota</taxon>
        <taxon>Betaproteobacteria</taxon>
        <taxon>Burkholderiales</taxon>
        <taxon>Sphaerotilaceae</taxon>
        <taxon>Ideonella</taxon>
    </lineage>
</organism>
<dbReference type="PROSITE" id="PS50887">
    <property type="entry name" value="GGDEF"/>
    <property type="match status" value="1"/>
</dbReference>
<dbReference type="AlphaFoldDB" id="A0A7C9TKN2"/>
<dbReference type="InterPro" id="IPR029787">
    <property type="entry name" value="Nucleotide_cyclase"/>
</dbReference>
<keyword evidence="1" id="KW-1133">Transmembrane helix</keyword>
<dbReference type="PANTHER" id="PTHR44757:SF2">
    <property type="entry name" value="BIOFILM ARCHITECTURE MAINTENANCE PROTEIN MBAA"/>
    <property type="match status" value="1"/>
</dbReference>
<dbReference type="InterPro" id="IPR035919">
    <property type="entry name" value="EAL_sf"/>
</dbReference>
<dbReference type="SUPFAM" id="SSF55073">
    <property type="entry name" value="Nucleotide cyclase"/>
    <property type="match status" value="1"/>
</dbReference>
<dbReference type="Pfam" id="PF00990">
    <property type="entry name" value="GGDEF"/>
    <property type="match status" value="1"/>
</dbReference>
<evidence type="ECO:0000259" key="3">
    <source>
        <dbReference type="PROSITE" id="PS50887"/>
    </source>
</evidence>
<accession>A0A7C9TKN2</accession>
<gene>
    <name evidence="4" type="ORF">G3A44_15620</name>
</gene>
<feature type="transmembrane region" description="Helical" evidence="1">
    <location>
        <begin position="191"/>
        <end position="214"/>
    </location>
</feature>
<dbReference type="CDD" id="cd01949">
    <property type="entry name" value="GGDEF"/>
    <property type="match status" value="1"/>
</dbReference>
<dbReference type="SUPFAM" id="SSF141868">
    <property type="entry name" value="EAL domain-like"/>
    <property type="match status" value="1"/>
</dbReference>
<dbReference type="SMART" id="SM00052">
    <property type="entry name" value="EAL"/>
    <property type="match status" value="1"/>
</dbReference>
<keyword evidence="1" id="KW-0812">Transmembrane</keyword>
<dbReference type="CDD" id="cd01948">
    <property type="entry name" value="EAL"/>
    <property type="match status" value="1"/>
</dbReference>
<feature type="domain" description="GGDEF" evidence="3">
    <location>
        <begin position="262"/>
        <end position="395"/>
    </location>
</feature>
<reference evidence="4 5" key="1">
    <citation type="submission" date="2020-02" db="EMBL/GenBank/DDBJ databases">
        <title>Ideonella bacterium strain TBM-1.</title>
        <authorList>
            <person name="Chen W.-M."/>
        </authorList>
    </citation>
    <scope>NUCLEOTIDE SEQUENCE [LARGE SCALE GENOMIC DNA]</scope>
    <source>
        <strain evidence="4 5">TBM-1</strain>
    </source>
</reference>
<dbReference type="PROSITE" id="PS50883">
    <property type="entry name" value="EAL"/>
    <property type="match status" value="1"/>
</dbReference>
<evidence type="ECO:0000313" key="5">
    <source>
        <dbReference type="Proteomes" id="UP000484255"/>
    </source>
</evidence>
<proteinExistence type="predicted"/>
<evidence type="ECO:0000313" key="4">
    <source>
        <dbReference type="EMBL" id="NDY92618.1"/>
    </source>
</evidence>
<dbReference type="InterPro" id="IPR000160">
    <property type="entry name" value="GGDEF_dom"/>
</dbReference>
<protein>
    <submittedName>
        <fullName evidence="4">EAL domain-containing protein</fullName>
    </submittedName>
</protein>
<evidence type="ECO:0000256" key="1">
    <source>
        <dbReference type="SAM" id="Phobius"/>
    </source>
</evidence>
<dbReference type="RefSeq" id="WP_163458662.1">
    <property type="nucleotide sequence ID" value="NZ_JAAGOH010000020.1"/>
</dbReference>
<dbReference type="EMBL" id="JAAGOH010000020">
    <property type="protein sequence ID" value="NDY92618.1"/>
    <property type="molecule type" value="Genomic_DNA"/>
</dbReference>
<keyword evidence="5" id="KW-1185">Reference proteome</keyword>
<dbReference type="Gene3D" id="3.20.20.450">
    <property type="entry name" value="EAL domain"/>
    <property type="match status" value="1"/>
</dbReference>